<keyword evidence="3" id="KW-0804">Transcription</keyword>
<accession>A0A840RH52</accession>
<dbReference type="AlphaFoldDB" id="A0A840RH52"/>
<evidence type="ECO:0000256" key="2">
    <source>
        <dbReference type="ARBA" id="ARBA00023125"/>
    </source>
</evidence>
<evidence type="ECO:0000313" key="7">
    <source>
        <dbReference type="Proteomes" id="UP000543030"/>
    </source>
</evidence>
<feature type="DNA-binding region" description="H-T-H motif" evidence="4">
    <location>
        <begin position="34"/>
        <end position="53"/>
    </location>
</feature>
<evidence type="ECO:0000313" key="6">
    <source>
        <dbReference type="EMBL" id="MBB5191603.1"/>
    </source>
</evidence>
<dbReference type="RefSeq" id="WP_184100784.1">
    <property type="nucleotide sequence ID" value="NZ_JACHHN010000004.1"/>
</dbReference>
<dbReference type="PANTHER" id="PTHR47506:SF1">
    <property type="entry name" value="HTH-TYPE TRANSCRIPTIONAL REGULATOR YJDC"/>
    <property type="match status" value="1"/>
</dbReference>
<dbReference type="Pfam" id="PF00440">
    <property type="entry name" value="TetR_N"/>
    <property type="match status" value="1"/>
</dbReference>
<dbReference type="PROSITE" id="PS50977">
    <property type="entry name" value="HTH_TETR_2"/>
    <property type="match status" value="1"/>
</dbReference>
<dbReference type="SUPFAM" id="SSF48498">
    <property type="entry name" value="Tetracyclin repressor-like, C-terminal domain"/>
    <property type="match status" value="1"/>
</dbReference>
<evidence type="ECO:0000256" key="1">
    <source>
        <dbReference type="ARBA" id="ARBA00023015"/>
    </source>
</evidence>
<keyword evidence="1" id="KW-0805">Transcription regulation</keyword>
<keyword evidence="7" id="KW-1185">Reference proteome</keyword>
<evidence type="ECO:0000256" key="3">
    <source>
        <dbReference type="ARBA" id="ARBA00023163"/>
    </source>
</evidence>
<comment type="caution">
    <text evidence="6">The sequence shown here is derived from an EMBL/GenBank/DDBJ whole genome shotgun (WGS) entry which is preliminary data.</text>
</comment>
<dbReference type="PRINTS" id="PR00455">
    <property type="entry name" value="HTHTETR"/>
</dbReference>
<dbReference type="Gene3D" id="1.10.357.10">
    <property type="entry name" value="Tetracycline Repressor, domain 2"/>
    <property type="match status" value="1"/>
</dbReference>
<evidence type="ECO:0000259" key="5">
    <source>
        <dbReference type="PROSITE" id="PS50977"/>
    </source>
</evidence>
<dbReference type="EMBL" id="JACHHN010000004">
    <property type="protein sequence ID" value="MBB5191603.1"/>
    <property type="molecule type" value="Genomic_DNA"/>
</dbReference>
<evidence type="ECO:0000256" key="4">
    <source>
        <dbReference type="PROSITE-ProRule" id="PRU00335"/>
    </source>
</evidence>
<sequence length="199" mass="22046">MTTTRKVTDGVAARNQILDAAEELFYFEGSRTSGVDAIVKKAGVNKMSLYRQFESKDDLLRQYLDRRDETFWRYINGSLDQHPGQPRKQLEQLFDDLSRRTQVENYRGCPFVNIAVEYPDREHFARQRVAQNKAGLLARLTELAAAAGAQNAAALGAALALLIEGTYAGSQTYAPGNPLLPILPQVARTVMDAAINKAA</sequence>
<organism evidence="6 7">
    <name type="scientific">Silvimonas terrae</name>
    <dbReference type="NCBI Taxonomy" id="300266"/>
    <lineage>
        <taxon>Bacteria</taxon>
        <taxon>Pseudomonadati</taxon>
        <taxon>Pseudomonadota</taxon>
        <taxon>Betaproteobacteria</taxon>
        <taxon>Neisseriales</taxon>
        <taxon>Chitinibacteraceae</taxon>
        <taxon>Silvimonas</taxon>
    </lineage>
</organism>
<dbReference type="Pfam" id="PF16925">
    <property type="entry name" value="TetR_C_13"/>
    <property type="match status" value="1"/>
</dbReference>
<dbReference type="GO" id="GO:0003677">
    <property type="term" value="F:DNA binding"/>
    <property type="evidence" value="ECO:0007669"/>
    <property type="project" value="UniProtKB-UniRule"/>
</dbReference>
<dbReference type="InterPro" id="IPR036271">
    <property type="entry name" value="Tet_transcr_reg_TetR-rel_C_sf"/>
</dbReference>
<feature type="domain" description="HTH tetR-type" evidence="5">
    <location>
        <begin position="11"/>
        <end position="71"/>
    </location>
</feature>
<keyword evidence="2 4" id="KW-0238">DNA-binding</keyword>
<dbReference type="InterPro" id="IPR009057">
    <property type="entry name" value="Homeodomain-like_sf"/>
</dbReference>
<dbReference type="InterPro" id="IPR011075">
    <property type="entry name" value="TetR_C"/>
</dbReference>
<gene>
    <name evidence="6" type="ORF">HNQ50_002333</name>
</gene>
<proteinExistence type="predicted"/>
<dbReference type="InterPro" id="IPR001647">
    <property type="entry name" value="HTH_TetR"/>
</dbReference>
<dbReference type="PANTHER" id="PTHR47506">
    <property type="entry name" value="TRANSCRIPTIONAL REGULATORY PROTEIN"/>
    <property type="match status" value="1"/>
</dbReference>
<name>A0A840RH52_9NEIS</name>
<protein>
    <submittedName>
        <fullName evidence="6">AcrR family transcriptional regulator</fullName>
    </submittedName>
</protein>
<reference evidence="6 7" key="1">
    <citation type="submission" date="2020-08" db="EMBL/GenBank/DDBJ databases">
        <title>Genomic Encyclopedia of Type Strains, Phase IV (KMG-IV): sequencing the most valuable type-strain genomes for metagenomic binning, comparative biology and taxonomic classification.</title>
        <authorList>
            <person name="Goeker M."/>
        </authorList>
    </citation>
    <scope>NUCLEOTIDE SEQUENCE [LARGE SCALE GENOMIC DNA]</scope>
    <source>
        <strain evidence="6 7">DSM 18233</strain>
    </source>
</reference>
<dbReference type="Proteomes" id="UP000543030">
    <property type="component" value="Unassembled WGS sequence"/>
</dbReference>
<dbReference type="SUPFAM" id="SSF46689">
    <property type="entry name" value="Homeodomain-like"/>
    <property type="match status" value="1"/>
</dbReference>